<evidence type="ECO:0000259" key="3">
    <source>
        <dbReference type="PROSITE" id="PS50097"/>
    </source>
</evidence>
<gene>
    <name evidence="5" type="primary">LOC102721640</name>
</gene>
<name>J3LY06_ORYBR</name>
<keyword evidence="6" id="KW-1185">Reference proteome</keyword>
<dbReference type="SUPFAM" id="SSF54695">
    <property type="entry name" value="POZ domain"/>
    <property type="match status" value="1"/>
</dbReference>
<evidence type="ECO:0000313" key="6">
    <source>
        <dbReference type="Proteomes" id="UP000006038"/>
    </source>
</evidence>
<dbReference type="RefSeq" id="XP_006653415.1">
    <property type="nucleotide sequence ID" value="XM_006653352.2"/>
</dbReference>
<evidence type="ECO:0000313" key="5">
    <source>
        <dbReference type="EnsemblPlants" id="OB04G20310.1"/>
    </source>
</evidence>
<dbReference type="InterPro" id="IPR045005">
    <property type="entry name" value="BPM1-6"/>
</dbReference>
<sequence length="377" mass="40998">MPTASGKLLRSASAIVGSTESGQHLLEISGYSVVKDAVATGSCVQSRHFHVGGHDWYILYYPNGFNSVVSDCISIYLAYGGNPSYQGYYYYHSGPAVRAELTLSLLDQAGEPAASYTYRHGVQAFHGHGSQQGSPRFVQKAVLERSEYLRDNRFTVRCDVTVVKNPEAKDVVAGGRVTPPPPSDLAQHLGGLLATGVAADVAFEVDGRAFMAHRNVLAVRSPVFHAELFAAADEDHAAAGAGAGAGVTVRIIDDMEAQDFEALLHFVYTDSLPEKMEGGDMAAMLPDLVAAARRYKMERLRLVCEDKLCEHVNVRTVAAMLAFAGEHHCHELEKKCLQLLDDPANLRKIVETDGLEHLTRSYPLVLRDLIAKFATKP</sequence>
<dbReference type="PANTHER" id="PTHR26379:SF339">
    <property type="entry name" value="BTB DOMAIN-CONTAINING PROTEIN"/>
    <property type="match status" value="1"/>
</dbReference>
<reference evidence="5" key="1">
    <citation type="journal article" date="2013" name="Nat. Commun.">
        <title>Whole-genome sequencing of Oryza brachyantha reveals mechanisms underlying Oryza genome evolution.</title>
        <authorList>
            <person name="Chen J."/>
            <person name="Huang Q."/>
            <person name="Gao D."/>
            <person name="Wang J."/>
            <person name="Lang Y."/>
            <person name="Liu T."/>
            <person name="Li B."/>
            <person name="Bai Z."/>
            <person name="Luis Goicoechea J."/>
            <person name="Liang C."/>
            <person name="Chen C."/>
            <person name="Zhang W."/>
            <person name="Sun S."/>
            <person name="Liao Y."/>
            <person name="Zhang X."/>
            <person name="Yang L."/>
            <person name="Song C."/>
            <person name="Wang M."/>
            <person name="Shi J."/>
            <person name="Liu G."/>
            <person name="Liu J."/>
            <person name="Zhou H."/>
            <person name="Zhou W."/>
            <person name="Yu Q."/>
            <person name="An N."/>
            <person name="Chen Y."/>
            <person name="Cai Q."/>
            <person name="Wang B."/>
            <person name="Liu B."/>
            <person name="Min J."/>
            <person name="Huang Y."/>
            <person name="Wu H."/>
            <person name="Li Z."/>
            <person name="Zhang Y."/>
            <person name="Yin Y."/>
            <person name="Song W."/>
            <person name="Jiang J."/>
            <person name="Jackson S.A."/>
            <person name="Wing R.A."/>
            <person name="Wang J."/>
            <person name="Chen M."/>
        </authorList>
    </citation>
    <scope>NUCLEOTIDE SEQUENCE [LARGE SCALE GENOMIC DNA]</scope>
    <source>
        <strain evidence="5">cv. IRGC 101232</strain>
    </source>
</reference>
<dbReference type="OrthoDB" id="6359816at2759"/>
<dbReference type="InterPro" id="IPR056423">
    <property type="entry name" value="BACK_BPM_SPOP"/>
</dbReference>
<dbReference type="OMA" id="GWYIRYY"/>
<dbReference type="GO" id="GO:0016567">
    <property type="term" value="P:protein ubiquitination"/>
    <property type="evidence" value="ECO:0007669"/>
    <property type="project" value="InterPro"/>
</dbReference>
<dbReference type="PROSITE" id="PS50144">
    <property type="entry name" value="MATH"/>
    <property type="match status" value="1"/>
</dbReference>
<dbReference type="InterPro" id="IPR002083">
    <property type="entry name" value="MATH/TRAF_dom"/>
</dbReference>
<evidence type="ECO:0000259" key="4">
    <source>
        <dbReference type="PROSITE" id="PS50144"/>
    </source>
</evidence>
<dbReference type="PROSITE" id="PS50097">
    <property type="entry name" value="BTB"/>
    <property type="match status" value="1"/>
</dbReference>
<dbReference type="AlphaFoldDB" id="J3LY06"/>
<dbReference type="Gene3D" id="2.60.210.10">
    <property type="entry name" value="Apoptosis, Tumor Necrosis Factor Receptor Associated Protein 2, Chain A"/>
    <property type="match status" value="1"/>
</dbReference>
<dbReference type="GeneID" id="102721640"/>
<dbReference type="CDD" id="cd00121">
    <property type="entry name" value="MATH"/>
    <property type="match status" value="1"/>
</dbReference>
<dbReference type="HOGENOM" id="CLU_004253_2_0_1"/>
<dbReference type="Gene3D" id="3.30.710.10">
    <property type="entry name" value="Potassium Channel Kv1.1, Chain A"/>
    <property type="match status" value="1"/>
</dbReference>
<evidence type="ECO:0000256" key="1">
    <source>
        <dbReference type="ARBA" id="ARBA00004906"/>
    </source>
</evidence>
<dbReference type="InterPro" id="IPR000210">
    <property type="entry name" value="BTB/POZ_dom"/>
</dbReference>
<dbReference type="KEGG" id="obr:102721640"/>
<dbReference type="eggNOG" id="KOG1987">
    <property type="taxonomic scope" value="Eukaryota"/>
</dbReference>
<dbReference type="PANTHER" id="PTHR26379">
    <property type="entry name" value="BTB/POZ AND MATH DOMAIN-CONTAINING PROTEIN 1"/>
    <property type="match status" value="1"/>
</dbReference>
<dbReference type="Proteomes" id="UP000006038">
    <property type="component" value="Chromosome 4"/>
</dbReference>
<feature type="domain" description="MATH" evidence="4">
    <location>
        <begin position="21"/>
        <end position="160"/>
    </location>
</feature>
<dbReference type="Pfam" id="PF22486">
    <property type="entry name" value="MATH_2"/>
    <property type="match status" value="1"/>
</dbReference>
<dbReference type="Pfam" id="PF24570">
    <property type="entry name" value="BACK_BPM_SPOP"/>
    <property type="match status" value="1"/>
</dbReference>
<dbReference type="Pfam" id="PF00651">
    <property type="entry name" value="BTB"/>
    <property type="match status" value="1"/>
</dbReference>
<organism evidence="5">
    <name type="scientific">Oryza brachyantha</name>
    <name type="common">malo sina</name>
    <dbReference type="NCBI Taxonomy" id="4533"/>
    <lineage>
        <taxon>Eukaryota</taxon>
        <taxon>Viridiplantae</taxon>
        <taxon>Streptophyta</taxon>
        <taxon>Embryophyta</taxon>
        <taxon>Tracheophyta</taxon>
        <taxon>Spermatophyta</taxon>
        <taxon>Magnoliopsida</taxon>
        <taxon>Liliopsida</taxon>
        <taxon>Poales</taxon>
        <taxon>Poaceae</taxon>
        <taxon>BOP clade</taxon>
        <taxon>Oryzoideae</taxon>
        <taxon>Oryzeae</taxon>
        <taxon>Oryzinae</taxon>
        <taxon>Oryza</taxon>
    </lineage>
</organism>
<comment type="pathway">
    <text evidence="1">Protein modification; protein ubiquitination.</text>
</comment>
<dbReference type="SMART" id="SM00225">
    <property type="entry name" value="BTB"/>
    <property type="match status" value="1"/>
</dbReference>
<reference evidence="5" key="2">
    <citation type="submission" date="2013-04" db="UniProtKB">
        <authorList>
            <consortium name="EnsemblPlants"/>
        </authorList>
    </citation>
    <scope>IDENTIFICATION</scope>
</reference>
<accession>J3LY06</accession>
<evidence type="ECO:0008006" key="7">
    <source>
        <dbReference type="Google" id="ProtNLM"/>
    </source>
</evidence>
<dbReference type="InterPro" id="IPR008974">
    <property type="entry name" value="TRAF-like"/>
</dbReference>
<evidence type="ECO:0000256" key="2">
    <source>
        <dbReference type="ARBA" id="ARBA00010846"/>
    </source>
</evidence>
<protein>
    <recommendedName>
        <fullName evidence="7">BTB domain-containing protein</fullName>
    </recommendedName>
</protein>
<dbReference type="EnsemblPlants" id="OB04G20310.1">
    <property type="protein sequence ID" value="OB04G20310.1"/>
    <property type="gene ID" value="OB04G20310"/>
</dbReference>
<feature type="domain" description="BTB" evidence="3">
    <location>
        <begin position="199"/>
        <end position="276"/>
    </location>
</feature>
<dbReference type="Gene3D" id="1.25.40.420">
    <property type="match status" value="1"/>
</dbReference>
<dbReference type="SUPFAM" id="SSF49599">
    <property type="entry name" value="TRAF domain-like"/>
    <property type="match status" value="1"/>
</dbReference>
<proteinExistence type="inferred from homology"/>
<dbReference type="InterPro" id="IPR011333">
    <property type="entry name" value="SKP1/BTB/POZ_sf"/>
</dbReference>
<comment type="similarity">
    <text evidence="2">Belongs to the Tdpoz family.</text>
</comment>
<dbReference type="Gramene" id="OB04G20310.1">
    <property type="protein sequence ID" value="OB04G20310.1"/>
    <property type="gene ID" value="OB04G20310"/>
</dbReference>